<dbReference type="GeneID" id="78776945"/>
<dbReference type="CTD" id="78776945"/>
<organism evidence="1 2">
    <name type="scientific">Caenorhabditis remanei</name>
    <name type="common">Caenorhabditis vulgaris</name>
    <dbReference type="NCBI Taxonomy" id="31234"/>
    <lineage>
        <taxon>Eukaryota</taxon>
        <taxon>Metazoa</taxon>
        <taxon>Ecdysozoa</taxon>
        <taxon>Nematoda</taxon>
        <taxon>Chromadorea</taxon>
        <taxon>Rhabditida</taxon>
        <taxon>Rhabditina</taxon>
        <taxon>Rhabditomorpha</taxon>
        <taxon>Rhabditoidea</taxon>
        <taxon>Rhabditidae</taxon>
        <taxon>Peloderinae</taxon>
        <taxon>Caenorhabditis</taxon>
    </lineage>
</organism>
<evidence type="ECO:0000313" key="1">
    <source>
        <dbReference type="EMBL" id="KAF1753984.1"/>
    </source>
</evidence>
<dbReference type="Proteomes" id="UP000483820">
    <property type="component" value="Chromosome V"/>
</dbReference>
<dbReference type="KEGG" id="crq:GCK72_020541"/>
<dbReference type="RefSeq" id="XP_053582556.1">
    <property type="nucleotide sequence ID" value="XM_053733643.1"/>
</dbReference>
<accession>A0A6A5GGU5</accession>
<dbReference type="AlphaFoldDB" id="A0A6A5GGU5"/>
<name>A0A6A5GGU5_CAERE</name>
<protein>
    <submittedName>
        <fullName evidence="1">Uncharacterized protein</fullName>
    </submittedName>
</protein>
<evidence type="ECO:0000313" key="2">
    <source>
        <dbReference type="Proteomes" id="UP000483820"/>
    </source>
</evidence>
<comment type="caution">
    <text evidence="1">The sequence shown here is derived from an EMBL/GenBank/DDBJ whole genome shotgun (WGS) entry which is preliminary data.</text>
</comment>
<reference evidence="1 2" key="1">
    <citation type="submission" date="2019-12" db="EMBL/GenBank/DDBJ databases">
        <title>Chromosome-level assembly of the Caenorhabditis remanei genome.</title>
        <authorList>
            <person name="Teterina A.A."/>
            <person name="Willis J.H."/>
            <person name="Phillips P.C."/>
        </authorList>
    </citation>
    <scope>NUCLEOTIDE SEQUENCE [LARGE SCALE GENOMIC DNA]</scope>
    <source>
        <strain evidence="1 2">PX506</strain>
        <tissue evidence="1">Whole organism</tissue>
    </source>
</reference>
<dbReference type="EMBL" id="WUAV01000005">
    <property type="protein sequence ID" value="KAF1753984.1"/>
    <property type="molecule type" value="Genomic_DNA"/>
</dbReference>
<proteinExistence type="predicted"/>
<sequence length="271" mass="30775">MMSKRKHTDTLPDDPPQFVAYSDYMELFNHVSKLTAIINELRSGIIESGSKTLGEKIALTCEPLPDMSPIGLPVLAPPVFDEVFPQSIFPTSYASVTSKNAGANPNSVPKVSSFTPNHLDKLEIAREAAKLIDKATRVVIERFPDDRNDKKQDTKQLRILQNLASSNNLPVPVKIHRHECKSMYRPLKVQFESSSDRDSFLHGFHIARRTNPDILAMPSKPRARRDLTRPEWETLRASRKHVYDENKKAGKTIFIMSDINYRVNKNPLPFL</sequence>
<gene>
    <name evidence="1" type="ORF">GCK72_020541</name>
</gene>